<gene>
    <name evidence="1" type="ORF">AVEN_193196_1</name>
</gene>
<sequence>MVNITSWAKCPPTGMVQKLRVEVPAQVPFSSSDRGSKLGLRTQNSPYIGTRRDVNITKLSEVHTQFPQKAVIHYYQAQDALRCSYDILFVFLNAIPISTRYSTMSARFCYNILKAAEDRKDIV</sequence>
<dbReference type="Proteomes" id="UP000499080">
    <property type="component" value="Unassembled WGS sequence"/>
</dbReference>
<accession>A0A4Y2B080</accession>
<reference evidence="1 2" key="1">
    <citation type="journal article" date="2019" name="Sci. Rep.">
        <title>Orb-weaving spider Araneus ventricosus genome elucidates the spidroin gene catalogue.</title>
        <authorList>
            <person name="Kono N."/>
            <person name="Nakamura H."/>
            <person name="Ohtoshi R."/>
            <person name="Moran D.A.P."/>
            <person name="Shinohara A."/>
            <person name="Yoshida Y."/>
            <person name="Fujiwara M."/>
            <person name="Mori M."/>
            <person name="Tomita M."/>
            <person name="Arakawa K."/>
        </authorList>
    </citation>
    <scope>NUCLEOTIDE SEQUENCE [LARGE SCALE GENOMIC DNA]</scope>
</reference>
<keyword evidence="2" id="KW-1185">Reference proteome</keyword>
<dbReference type="AlphaFoldDB" id="A0A4Y2B080"/>
<protein>
    <submittedName>
        <fullName evidence="1">Uncharacterized protein</fullName>
    </submittedName>
</protein>
<organism evidence="1 2">
    <name type="scientific">Araneus ventricosus</name>
    <name type="common">Orbweaver spider</name>
    <name type="synonym">Epeira ventricosa</name>
    <dbReference type="NCBI Taxonomy" id="182803"/>
    <lineage>
        <taxon>Eukaryota</taxon>
        <taxon>Metazoa</taxon>
        <taxon>Ecdysozoa</taxon>
        <taxon>Arthropoda</taxon>
        <taxon>Chelicerata</taxon>
        <taxon>Arachnida</taxon>
        <taxon>Araneae</taxon>
        <taxon>Araneomorphae</taxon>
        <taxon>Entelegynae</taxon>
        <taxon>Araneoidea</taxon>
        <taxon>Araneidae</taxon>
        <taxon>Araneus</taxon>
    </lineage>
</organism>
<dbReference type="EMBL" id="BGPR01000044">
    <property type="protein sequence ID" value="GBL85752.1"/>
    <property type="molecule type" value="Genomic_DNA"/>
</dbReference>
<name>A0A4Y2B080_ARAVE</name>
<evidence type="ECO:0000313" key="2">
    <source>
        <dbReference type="Proteomes" id="UP000499080"/>
    </source>
</evidence>
<comment type="caution">
    <text evidence="1">The sequence shown here is derived from an EMBL/GenBank/DDBJ whole genome shotgun (WGS) entry which is preliminary data.</text>
</comment>
<evidence type="ECO:0000313" key="1">
    <source>
        <dbReference type="EMBL" id="GBL85752.1"/>
    </source>
</evidence>
<proteinExistence type="predicted"/>